<sequence length="211" mass="24252">MNDIIYLISGSPEIDFEYLKSLNLNKKKVYAIDSGYKICNRLKIIPKKIIGDFDSSSYKKVVSMYDEEKVFKYPKKKNKSDTELGIDMALSNGYKKIIVLNATGGRIDHEFFNIFLLLKSPGKIVVQNKLAEMYAIKKQIINKIKLKKGQYFSLLPLSEIKNLSIKNAEYELENKDIQLNSLTLSNRALSNNLEIHFDEGKLLIYILKGKK</sequence>
<dbReference type="InterPro" id="IPR007371">
    <property type="entry name" value="TPK_catalytic"/>
</dbReference>
<dbReference type="GO" id="GO:0005524">
    <property type="term" value="F:ATP binding"/>
    <property type="evidence" value="ECO:0007669"/>
    <property type="project" value="UniProtKB-KW"/>
</dbReference>
<dbReference type="GO" id="GO:0006772">
    <property type="term" value="P:thiamine metabolic process"/>
    <property type="evidence" value="ECO:0007669"/>
    <property type="project" value="UniProtKB-UniRule"/>
</dbReference>
<dbReference type="NCBIfam" id="TIGR01378">
    <property type="entry name" value="thi_PPkinase"/>
    <property type="match status" value="1"/>
</dbReference>
<keyword evidence="8" id="KW-1185">Reference proteome</keyword>
<protein>
    <recommendedName>
        <fullName evidence="5">Thiamine diphosphokinase</fullName>
        <ecNumber evidence="5">2.7.6.2</ecNumber>
    </recommendedName>
</protein>
<dbReference type="InterPro" id="IPR053149">
    <property type="entry name" value="TPK"/>
</dbReference>
<evidence type="ECO:0000256" key="5">
    <source>
        <dbReference type="NCBIfam" id="TIGR01378"/>
    </source>
</evidence>
<dbReference type="InterPro" id="IPR007373">
    <property type="entry name" value="Thiamin_PyroPKinase_B1-bd"/>
</dbReference>
<dbReference type="GO" id="GO:0030975">
    <property type="term" value="F:thiamine binding"/>
    <property type="evidence" value="ECO:0007669"/>
    <property type="project" value="InterPro"/>
</dbReference>
<dbReference type="CDD" id="cd07995">
    <property type="entry name" value="TPK"/>
    <property type="match status" value="1"/>
</dbReference>
<evidence type="ECO:0000313" key="7">
    <source>
        <dbReference type="EMBL" id="TYB31616.1"/>
    </source>
</evidence>
<dbReference type="Proteomes" id="UP000324143">
    <property type="component" value="Unassembled WGS sequence"/>
</dbReference>
<keyword evidence="2" id="KW-0547">Nucleotide-binding</keyword>
<keyword evidence="3" id="KW-0418">Kinase</keyword>
<gene>
    <name evidence="7" type="ORF">FXF47_03195</name>
</gene>
<dbReference type="PANTHER" id="PTHR41299:SF1">
    <property type="entry name" value="THIAMINE PYROPHOSPHOKINASE"/>
    <property type="match status" value="1"/>
</dbReference>
<dbReference type="SUPFAM" id="SSF63999">
    <property type="entry name" value="Thiamin pyrophosphokinase, catalytic domain"/>
    <property type="match status" value="1"/>
</dbReference>
<evidence type="ECO:0000259" key="6">
    <source>
        <dbReference type="SMART" id="SM00983"/>
    </source>
</evidence>
<comment type="caution">
    <text evidence="7">The sequence shown here is derived from an EMBL/GenBank/DDBJ whole genome shotgun (WGS) entry which is preliminary data.</text>
</comment>
<dbReference type="EC" id="2.7.6.2" evidence="5"/>
<evidence type="ECO:0000256" key="3">
    <source>
        <dbReference type="ARBA" id="ARBA00022777"/>
    </source>
</evidence>
<dbReference type="AlphaFoldDB" id="A0A5D0MF14"/>
<proteinExistence type="predicted"/>
<reference evidence="7" key="1">
    <citation type="submission" date="2019-08" db="EMBL/GenBank/DDBJ databases">
        <title>Genomic characterization of a novel candidate phylum (ARYD3) from a high temperature, high salinity tertiary oil reservoir in north central Oklahoma, USA.</title>
        <authorList>
            <person name="Youssef N.H."/>
            <person name="Yadav A."/>
            <person name="Elshahed M.S."/>
        </authorList>
    </citation>
    <scope>NUCLEOTIDE SEQUENCE [LARGE SCALE GENOMIC DNA]</scope>
    <source>
        <strain evidence="7">ARYD3</strain>
    </source>
</reference>
<dbReference type="GO" id="GO:0004788">
    <property type="term" value="F:thiamine diphosphokinase activity"/>
    <property type="evidence" value="ECO:0007669"/>
    <property type="project" value="UniProtKB-UniRule"/>
</dbReference>
<dbReference type="EMBL" id="VSIX01000032">
    <property type="protein sequence ID" value="TYB31616.1"/>
    <property type="molecule type" value="Genomic_DNA"/>
</dbReference>
<evidence type="ECO:0000256" key="2">
    <source>
        <dbReference type="ARBA" id="ARBA00022741"/>
    </source>
</evidence>
<evidence type="ECO:0000313" key="8">
    <source>
        <dbReference type="Proteomes" id="UP000324143"/>
    </source>
</evidence>
<name>A0A5D0MF14_9BACT</name>
<dbReference type="InterPro" id="IPR036759">
    <property type="entry name" value="TPK_catalytic_sf"/>
</dbReference>
<accession>A0A5D0MF14</accession>
<dbReference type="PANTHER" id="PTHR41299">
    <property type="entry name" value="THIAMINE PYROPHOSPHOKINASE"/>
    <property type="match status" value="1"/>
</dbReference>
<keyword evidence="1 7" id="KW-0808">Transferase</keyword>
<dbReference type="InterPro" id="IPR006282">
    <property type="entry name" value="Thi_PPkinase"/>
</dbReference>
<evidence type="ECO:0000256" key="1">
    <source>
        <dbReference type="ARBA" id="ARBA00022679"/>
    </source>
</evidence>
<keyword evidence="4" id="KW-0067">ATP-binding</keyword>
<evidence type="ECO:0000256" key="4">
    <source>
        <dbReference type="ARBA" id="ARBA00022840"/>
    </source>
</evidence>
<dbReference type="Gene3D" id="3.40.50.10240">
    <property type="entry name" value="Thiamin pyrophosphokinase, catalytic domain"/>
    <property type="match status" value="1"/>
</dbReference>
<dbReference type="Pfam" id="PF04265">
    <property type="entry name" value="TPK_B1_binding"/>
    <property type="match status" value="1"/>
</dbReference>
<feature type="domain" description="Thiamin pyrophosphokinase thiamin-binding" evidence="6">
    <location>
        <begin position="137"/>
        <end position="203"/>
    </location>
</feature>
<dbReference type="GO" id="GO:0016301">
    <property type="term" value="F:kinase activity"/>
    <property type="evidence" value="ECO:0007669"/>
    <property type="project" value="UniProtKB-KW"/>
</dbReference>
<dbReference type="Pfam" id="PF04263">
    <property type="entry name" value="TPK_catalytic"/>
    <property type="match status" value="1"/>
</dbReference>
<dbReference type="GO" id="GO:0009229">
    <property type="term" value="P:thiamine diphosphate biosynthetic process"/>
    <property type="evidence" value="ECO:0007669"/>
    <property type="project" value="InterPro"/>
</dbReference>
<organism evidence="7 8">
    <name type="scientific">Candidatus Mcinerneyibacterium aminivorans</name>
    <dbReference type="NCBI Taxonomy" id="2703815"/>
    <lineage>
        <taxon>Bacteria</taxon>
        <taxon>Candidatus Macinerneyibacteriota</taxon>
        <taxon>Candidatus Mcinerneyibacteria</taxon>
        <taxon>Candidatus Mcinerneyibacteriales</taxon>
        <taxon>Candidatus Mcinerneyibacteriaceae</taxon>
        <taxon>Candidatus Mcinerneyibacterium</taxon>
    </lineage>
</organism>
<dbReference type="SMART" id="SM00983">
    <property type="entry name" value="TPK_B1_binding"/>
    <property type="match status" value="1"/>
</dbReference>